<keyword evidence="8 9" id="KW-0472">Membrane</keyword>
<sequence>MVDSFWSPVFVSVKVSLLSTCLGIIAGIGFGWIMAKYRFRGKGLIETCLLLPLVLPPTAVGLFILTMLGRQSRLGEWMEQTFHFTLIFSYEGAVLAAAVVAFPLIYQTLKTGFESVDAELEAAARCDGANGWQVFRYIHLPLTKRSFAAATILGFARSLGEFGATLLVAGNIPGETQTIPTAMYVAIESGQDRLALLWAMCSTALSFLLLLLVNQTSSKQT</sequence>
<dbReference type="PROSITE" id="PS50928">
    <property type="entry name" value="ABC_TM1"/>
    <property type="match status" value="1"/>
</dbReference>
<evidence type="ECO:0000256" key="7">
    <source>
        <dbReference type="ARBA" id="ARBA00022989"/>
    </source>
</evidence>
<dbReference type="AlphaFoldDB" id="A0A1H8AD32"/>
<feature type="transmembrane region" description="Helical" evidence="9">
    <location>
        <begin position="81"/>
        <end position="106"/>
    </location>
</feature>
<evidence type="ECO:0000256" key="9">
    <source>
        <dbReference type="RuleBase" id="RU363032"/>
    </source>
</evidence>
<evidence type="ECO:0000313" key="13">
    <source>
        <dbReference type="Proteomes" id="UP000199695"/>
    </source>
</evidence>
<dbReference type="InterPro" id="IPR035906">
    <property type="entry name" value="MetI-like_sf"/>
</dbReference>
<comment type="caution">
    <text evidence="10">Lacks conserved residue(s) required for the propagation of feature annotation.</text>
</comment>
<dbReference type="SUPFAM" id="SSF161098">
    <property type="entry name" value="MetI-like"/>
    <property type="match status" value="1"/>
</dbReference>
<evidence type="ECO:0000256" key="1">
    <source>
        <dbReference type="ARBA" id="ARBA00004651"/>
    </source>
</evidence>
<evidence type="ECO:0000259" key="11">
    <source>
        <dbReference type="PROSITE" id="PS50928"/>
    </source>
</evidence>
<dbReference type="Gene3D" id="1.10.3720.10">
    <property type="entry name" value="MetI-like"/>
    <property type="match status" value="1"/>
</dbReference>
<keyword evidence="4 10" id="KW-1003">Cell membrane</keyword>
<evidence type="ECO:0000256" key="4">
    <source>
        <dbReference type="ARBA" id="ARBA00022475"/>
    </source>
</evidence>
<dbReference type="Proteomes" id="UP000199695">
    <property type="component" value="Unassembled WGS sequence"/>
</dbReference>
<dbReference type="PANTHER" id="PTHR30183:SF3">
    <property type="entry name" value="MOLYBDENUM TRANSPORT SYSTEM PERMEASE PROTEIN MODB"/>
    <property type="match status" value="1"/>
</dbReference>
<feature type="domain" description="ABC transmembrane type-1" evidence="11">
    <location>
        <begin position="9"/>
        <end position="213"/>
    </location>
</feature>
<dbReference type="EMBL" id="FOCQ01000001">
    <property type="protein sequence ID" value="SEM67834.1"/>
    <property type="molecule type" value="Genomic_DNA"/>
</dbReference>
<organism evidence="12 13">
    <name type="scientific">Lihuaxuella thermophila</name>
    <dbReference type="NCBI Taxonomy" id="1173111"/>
    <lineage>
        <taxon>Bacteria</taxon>
        <taxon>Bacillati</taxon>
        <taxon>Bacillota</taxon>
        <taxon>Bacilli</taxon>
        <taxon>Bacillales</taxon>
        <taxon>Thermoactinomycetaceae</taxon>
        <taxon>Lihuaxuella</taxon>
    </lineage>
</organism>
<evidence type="ECO:0000256" key="8">
    <source>
        <dbReference type="ARBA" id="ARBA00023136"/>
    </source>
</evidence>
<dbReference type="InterPro" id="IPR000515">
    <property type="entry name" value="MetI-like"/>
</dbReference>
<feature type="transmembrane region" description="Helical" evidence="9">
    <location>
        <begin position="194"/>
        <end position="213"/>
    </location>
</feature>
<dbReference type="PANTHER" id="PTHR30183">
    <property type="entry name" value="MOLYBDENUM TRANSPORT SYSTEM PERMEASE PROTEIN MODB"/>
    <property type="match status" value="1"/>
</dbReference>
<dbReference type="InterPro" id="IPR011867">
    <property type="entry name" value="ModB_ABC"/>
</dbReference>
<dbReference type="Pfam" id="PF00528">
    <property type="entry name" value="BPD_transp_1"/>
    <property type="match status" value="1"/>
</dbReference>
<comment type="subcellular location">
    <subcellularLocation>
        <location evidence="1 9">Cell membrane</location>
        <topology evidence="1 9">Multi-pass membrane protein</topology>
    </subcellularLocation>
</comment>
<comment type="function">
    <text evidence="10">Part of the binding-protein-dependent transport system for molybdenum; probably responsible for the translocation of the substrate across the membrane.</text>
</comment>
<dbReference type="NCBIfam" id="TIGR02141">
    <property type="entry name" value="modB_ABC"/>
    <property type="match status" value="1"/>
</dbReference>
<keyword evidence="5 10" id="KW-0500">Molybdenum</keyword>
<gene>
    <name evidence="12" type="ORF">SAMN05444955_10142</name>
</gene>
<keyword evidence="7 9" id="KW-1133">Transmembrane helix</keyword>
<dbReference type="STRING" id="1173111.SAMN05444955_10142"/>
<comment type="similarity">
    <text evidence="2 10">Belongs to the binding-protein-dependent transport system permease family. CysTW subfamily.</text>
</comment>
<reference evidence="12 13" key="1">
    <citation type="submission" date="2016-10" db="EMBL/GenBank/DDBJ databases">
        <authorList>
            <person name="de Groot N.N."/>
        </authorList>
    </citation>
    <scope>NUCLEOTIDE SEQUENCE [LARGE SCALE GENOMIC DNA]</scope>
    <source>
        <strain evidence="12 13">DSM 46701</strain>
    </source>
</reference>
<feature type="transmembrane region" description="Helical" evidence="9">
    <location>
        <begin position="47"/>
        <end position="69"/>
    </location>
</feature>
<proteinExistence type="inferred from homology"/>
<dbReference type="GO" id="GO:0005886">
    <property type="term" value="C:plasma membrane"/>
    <property type="evidence" value="ECO:0007669"/>
    <property type="project" value="UniProtKB-SubCell"/>
</dbReference>
<keyword evidence="13" id="KW-1185">Reference proteome</keyword>
<name>A0A1H8AD32_9BACL</name>
<dbReference type="GO" id="GO:0015098">
    <property type="term" value="F:molybdate ion transmembrane transporter activity"/>
    <property type="evidence" value="ECO:0007669"/>
    <property type="project" value="UniProtKB-UniRule"/>
</dbReference>
<accession>A0A1H8AD32</accession>
<evidence type="ECO:0000256" key="3">
    <source>
        <dbReference type="ARBA" id="ARBA00022448"/>
    </source>
</evidence>
<evidence type="ECO:0000256" key="10">
    <source>
        <dbReference type="RuleBase" id="RU365097"/>
    </source>
</evidence>
<dbReference type="RefSeq" id="WP_089964363.1">
    <property type="nucleotide sequence ID" value="NZ_FOCQ01000001.1"/>
</dbReference>
<evidence type="ECO:0000256" key="5">
    <source>
        <dbReference type="ARBA" id="ARBA00022505"/>
    </source>
</evidence>
<evidence type="ECO:0000256" key="6">
    <source>
        <dbReference type="ARBA" id="ARBA00022692"/>
    </source>
</evidence>
<keyword evidence="6 9" id="KW-0812">Transmembrane</keyword>
<dbReference type="CDD" id="cd06261">
    <property type="entry name" value="TM_PBP2"/>
    <property type="match status" value="1"/>
</dbReference>
<keyword evidence="3 9" id="KW-0813">Transport</keyword>
<feature type="transmembrane region" description="Helical" evidence="9">
    <location>
        <begin position="15"/>
        <end position="35"/>
    </location>
</feature>
<evidence type="ECO:0000256" key="2">
    <source>
        <dbReference type="ARBA" id="ARBA00007069"/>
    </source>
</evidence>
<protein>
    <recommendedName>
        <fullName evidence="10">Molybdenum transport system permease</fullName>
    </recommendedName>
</protein>
<evidence type="ECO:0000313" key="12">
    <source>
        <dbReference type="EMBL" id="SEM67834.1"/>
    </source>
</evidence>
<dbReference type="OrthoDB" id="9795403at2"/>